<feature type="transmembrane region" description="Helical" evidence="2">
    <location>
        <begin position="91"/>
        <end position="112"/>
    </location>
</feature>
<feature type="transmembrane region" description="Helical" evidence="2">
    <location>
        <begin position="12"/>
        <end position="33"/>
    </location>
</feature>
<dbReference type="EMBL" id="JAAIKT010000001">
    <property type="protein sequence ID" value="NEW69142.1"/>
    <property type="molecule type" value="Genomic_DNA"/>
</dbReference>
<dbReference type="InterPro" id="IPR046151">
    <property type="entry name" value="DUF6153"/>
</dbReference>
<feature type="region of interest" description="Disordered" evidence="1">
    <location>
        <begin position="38"/>
        <end position="85"/>
    </location>
</feature>
<accession>A0A6G4A7A0</accession>
<proteinExistence type="predicted"/>
<gene>
    <name evidence="3" type="ORF">G4H13_01640</name>
</gene>
<evidence type="ECO:0000313" key="4">
    <source>
        <dbReference type="Proteomes" id="UP000476310"/>
    </source>
</evidence>
<dbReference type="Proteomes" id="UP000476310">
    <property type="component" value="Unassembled WGS sequence"/>
</dbReference>
<keyword evidence="2" id="KW-0472">Membrane</keyword>
<evidence type="ECO:0000313" key="3">
    <source>
        <dbReference type="EMBL" id="NEW69142.1"/>
    </source>
</evidence>
<evidence type="ECO:0000256" key="2">
    <source>
        <dbReference type="SAM" id="Phobius"/>
    </source>
</evidence>
<reference evidence="3" key="1">
    <citation type="submission" date="2020-02" db="EMBL/GenBank/DDBJ databases">
        <title>A new Streptomyces sp. for controlling soil-borne diseases.</title>
        <authorList>
            <person name="Li X."/>
            <person name="Tian Y."/>
            <person name="Gao K."/>
        </authorList>
    </citation>
    <scope>NUCLEOTIDE SEQUENCE [LARGE SCALE GENOMIC DNA]</scope>
    <source>
        <strain evidence="3">0250</strain>
    </source>
</reference>
<keyword evidence="2" id="KW-1133">Transmembrane helix</keyword>
<keyword evidence="4" id="KW-1185">Reference proteome</keyword>
<dbReference type="AlphaFoldDB" id="A0A6G4A7A0"/>
<keyword evidence="2" id="KW-0812">Transmembrane</keyword>
<protein>
    <submittedName>
        <fullName evidence="3">Uncharacterized protein</fullName>
    </submittedName>
</protein>
<evidence type="ECO:0000256" key="1">
    <source>
        <dbReference type="SAM" id="MobiDB-lite"/>
    </source>
</evidence>
<comment type="caution">
    <text evidence="3">The sequence shown here is derived from an EMBL/GenBank/DDBJ whole genome shotgun (WGS) entry which is preliminary data.</text>
</comment>
<organism evidence="3 4">
    <name type="scientific">Streptomyces rhizosphaericus</name>
    <dbReference type="NCBI Taxonomy" id="114699"/>
    <lineage>
        <taxon>Bacteria</taxon>
        <taxon>Bacillati</taxon>
        <taxon>Actinomycetota</taxon>
        <taxon>Actinomycetes</taxon>
        <taxon>Kitasatosporales</taxon>
        <taxon>Streptomycetaceae</taxon>
        <taxon>Streptomyces</taxon>
        <taxon>Streptomyces violaceusniger group</taxon>
    </lineage>
</organism>
<name>A0A6G4A7A0_9ACTN</name>
<feature type="compositionally biased region" description="Polar residues" evidence="1">
    <location>
        <begin position="60"/>
        <end position="71"/>
    </location>
</feature>
<sequence>MHVSRCARMGGALGHLLLVVVLAMGVFVMHSMGHPDSAADTSMGAAHTSATTAHPGGGMSSPQGVVVSSHTSDPHQDGKTSSHSPAMGMDMASLCVAVLGTWILASLLRAVLSRGTDWPARLRDAAVAVLRPNPPPLRPPDLAQLSVLRI</sequence>
<dbReference type="Pfam" id="PF19650">
    <property type="entry name" value="DUF6153"/>
    <property type="match status" value="1"/>
</dbReference>